<dbReference type="AlphaFoldDB" id="A0A8J3JWB8"/>
<dbReference type="Proteomes" id="UP000619293">
    <property type="component" value="Unassembled WGS sequence"/>
</dbReference>
<evidence type="ECO:0000313" key="3">
    <source>
        <dbReference type="Proteomes" id="UP000619293"/>
    </source>
</evidence>
<keyword evidence="1" id="KW-0732">Signal</keyword>
<feature type="chain" id="PRO_5035208744" description="Secreted protein" evidence="1">
    <location>
        <begin position="34"/>
        <end position="171"/>
    </location>
</feature>
<evidence type="ECO:0000313" key="2">
    <source>
        <dbReference type="EMBL" id="GIF88291.1"/>
    </source>
</evidence>
<dbReference type="EMBL" id="BONG01000007">
    <property type="protein sequence ID" value="GIF88291.1"/>
    <property type="molecule type" value="Genomic_DNA"/>
</dbReference>
<sequence length="171" mass="18996">MRITVPQRALSTFVASALMLTGVLGFTASPAQAATGTHCANWQQKNYSPPGKHPVTVIVKVCIYSSYLGSGMYGRTPWIEYTWESAYGGVKWDNFGIRVRLENYDNDLTTDYCNFTYQMNHSTSGREICYAPSWNSTSVGGFTADGHIRWNYNSDGEGDYIWSLTGSPQVS</sequence>
<feature type="signal peptide" evidence="1">
    <location>
        <begin position="1"/>
        <end position="33"/>
    </location>
</feature>
<keyword evidence="3" id="KW-1185">Reference proteome</keyword>
<reference evidence="2 3" key="1">
    <citation type="submission" date="2021-01" db="EMBL/GenBank/DDBJ databases">
        <title>Whole genome shotgun sequence of Catellatospora chokoriensis NBRC 107358.</title>
        <authorList>
            <person name="Komaki H."/>
            <person name="Tamura T."/>
        </authorList>
    </citation>
    <scope>NUCLEOTIDE SEQUENCE [LARGE SCALE GENOMIC DNA]</scope>
    <source>
        <strain evidence="2 3">NBRC 107358</strain>
    </source>
</reference>
<organism evidence="2 3">
    <name type="scientific">Catellatospora chokoriensis</name>
    <dbReference type="NCBI Taxonomy" id="310353"/>
    <lineage>
        <taxon>Bacteria</taxon>
        <taxon>Bacillati</taxon>
        <taxon>Actinomycetota</taxon>
        <taxon>Actinomycetes</taxon>
        <taxon>Micromonosporales</taxon>
        <taxon>Micromonosporaceae</taxon>
        <taxon>Catellatospora</taxon>
    </lineage>
</organism>
<accession>A0A8J3JWB8</accession>
<name>A0A8J3JWB8_9ACTN</name>
<gene>
    <name evidence="2" type="ORF">Cch02nite_17350</name>
</gene>
<proteinExistence type="predicted"/>
<evidence type="ECO:0008006" key="4">
    <source>
        <dbReference type="Google" id="ProtNLM"/>
    </source>
</evidence>
<comment type="caution">
    <text evidence="2">The sequence shown here is derived from an EMBL/GenBank/DDBJ whole genome shotgun (WGS) entry which is preliminary data.</text>
</comment>
<evidence type="ECO:0000256" key="1">
    <source>
        <dbReference type="SAM" id="SignalP"/>
    </source>
</evidence>
<protein>
    <recommendedName>
        <fullName evidence="4">Secreted protein</fullName>
    </recommendedName>
</protein>